<accession>A0A4P9WR27</accession>
<protein>
    <submittedName>
        <fullName evidence="1">Uncharacterized protein</fullName>
    </submittedName>
</protein>
<dbReference type="Proteomes" id="UP000269721">
    <property type="component" value="Unassembled WGS sequence"/>
</dbReference>
<proteinExistence type="predicted"/>
<organism evidence="1 2">
    <name type="scientific">Blyttiomyces helicus</name>
    <dbReference type="NCBI Taxonomy" id="388810"/>
    <lineage>
        <taxon>Eukaryota</taxon>
        <taxon>Fungi</taxon>
        <taxon>Fungi incertae sedis</taxon>
        <taxon>Chytridiomycota</taxon>
        <taxon>Chytridiomycota incertae sedis</taxon>
        <taxon>Chytridiomycetes</taxon>
        <taxon>Chytridiomycetes incertae sedis</taxon>
        <taxon>Blyttiomyces</taxon>
    </lineage>
</organism>
<dbReference type="EMBL" id="KZ994280">
    <property type="protein sequence ID" value="RKO93336.1"/>
    <property type="molecule type" value="Genomic_DNA"/>
</dbReference>
<gene>
    <name evidence="1" type="ORF">BDK51DRAFT_28649</name>
</gene>
<dbReference type="AlphaFoldDB" id="A0A4P9WR27"/>
<reference evidence="2" key="1">
    <citation type="journal article" date="2018" name="Nat. Microbiol.">
        <title>Leveraging single-cell genomics to expand the fungal tree of life.</title>
        <authorList>
            <person name="Ahrendt S.R."/>
            <person name="Quandt C.A."/>
            <person name="Ciobanu D."/>
            <person name="Clum A."/>
            <person name="Salamov A."/>
            <person name="Andreopoulos B."/>
            <person name="Cheng J.F."/>
            <person name="Woyke T."/>
            <person name="Pelin A."/>
            <person name="Henrissat B."/>
            <person name="Reynolds N.K."/>
            <person name="Benny G.L."/>
            <person name="Smith M.E."/>
            <person name="James T.Y."/>
            <person name="Grigoriev I.V."/>
        </authorList>
    </citation>
    <scope>NUCLEOTIDE SEQUENCE [LARGE SCALE GENOMIC DNA]</scope>
</reference>
<keyword evidence="2" id="KW-1185">Reference proteome</keyword>
<name>A0A4P9WR27_9FUNG</name>
<evidence type="ECO:0000313" key="2">
    <source>
        <dbReference type="Proteomes" id="UP000269721"/>
    </source>
</evidence>
<sequence length="288" mass="32354">MSMDQSWLCCWSGCTEKHLKRKKGALNLRQLEVGAETRIYAEPRYPVILRAMRELHLIWQENQNSQTRRMGPGIGITSSSFIDIVGSTSYALGPIYPICQQADLTVISGGNGDPQQSDSHDQCPCTLIPSNVRGSDLPKRPTFKLWKGTSAYGGFLKTGFGARSQKPIPFPGIWSREGVQSQVPQSQEQESSKYIRQILDPTPLKPNSSHLGPEIISYSKASFWKNDSSLSKDKVQDKVPPPTHYLIDFKNIPQGQSEHLKPGDGLFLQRRRVIWLTLDSLWLTACQR</sequence>
<evidence type="ECO:0000313" key="1">
    <source>
        <dbReference type="EMBL" id="RKO93336.1"/>
    </source>
</evidence>